<protein>
    <submittedName>
        <fullName evidence="2">Uncharacterized protein</fullName>
    </submittedName>
</protein>
<proteinExistence type="predicted"/>
<name>A0A8G0LPG5_9HYPO</name>
<dbReference type="EMBL" id="CP075870">
    <property type="protein sequence ID" value="QYT06057.1"/>
    <property type="molecule type" value="Genomic_DNA"/>
</dbReference>
<dbReference type="Proteomes" id="UP000826661">
    <property type="component" value="Chromosome VII"/>
</dbReference>
<organism evidence="2 3">
    <name type="scientific">Trichoderma simmonsii</name>
    <dbReference type="NCBI Taxonomy" id="1491479"/>
    <lineage>
        <taxon>Eukaryota</taxon>
        <taxon>Fungi</taxon>
        <taxon>Dikarya</taxon>
        <taxon>Ascomycota</taxon>
        <taxon>Pezizomycotina</taxon>
        <taxon>Sordariomycetes</taxon>
        <taxon>Hypocreomycetidae</taxon>
        <taxon>Hypocreales</taxon>
        <taxon>Hypocreaceae</taxon>
        <taxon>Trichoderma</taxon>
    </lineage>
</organism>
<dbReference type="AlphaFoldDB" id="A0A8G0LPG5"/>
<evidence type="ECO:0000256" key="1">
    <source>
        <dbReference type="SAM" id="MobiDB-lite"/>
    </source>
</evidence>
<feature type="region of interest" description="Disordered" evidence="1">
    <location>
        <begin position="88"/>
        <end position="120"/>
    </location>
</feature>
<keyword evidence="3" id="KW-1185">Reference proteome</keyword>
<sequence length="143" mass="15748">MLKADDGMLSSWPLYGLGRRSIVADRRQCDGQSVSMLAMLGSRKLGEISGTALLLLQMQMQLRRHAMRMKSTAVVLWNLVRARPGRARRRLGTRAGHSVCSWQSKHHKSPASGGAAEGLRSPLGLAVEDERLPWFLEAPSGED</sequence>
<gene>
    <name evidence="2" type="ORF">H0G86_012921</name>
</gene>
<reference evidence="2 3" key="1">
    <citation type="journal article" date="2021" name="BMC Genomics">
        <title>Telomere-to-telomere genome assembly of asparaginase-producing Trichoderma simmonsii.</title>
        <authorList>
            <person name="Chung D."/>
            <person name="Kwon Y.M."/>
            <person name="Yang Y."/>
        </authorList>
    </citation>
    <scope>NUCLEOTIDE SEQUENCE [LARGE SCALE GENOMIC DNA]</scope>
    <source>
        <strain evidence="2 3">GH-Sj1</strain>
    </source>
</reference>
<accession>A0A8G0LPG5</accession>
<evidence type="ECO:0000313" key="2">
    <source>
        <dbReference type="EMBL" id="QYT06057.1"/>
    </source>
</evidence>
<evidence type="ECO:0000313" key="3">
    <source>
        <dbReference type="Proteomes" id="UP000826661"/>
    </source>
</evidence>